<protein>
    <submittedName>
        <fullName evidence="1">Uncharacterized protein</fullName>
    </submittedName>
</protein>
<gene>
    <name evidence="1" type="ORF">Daura_18395</name>
</gene>
<keyword evidence="2" id="KW-1185">Reference proteome</keyword>
<reference evidence="1" key="1">
    <citation type="submission" date="2021-04" db="EMBL/GenBank/DDBJ databases">
        <title>Dactylosporangium aurantiacum NRRL B-8018 full assembly.</title>
        <authorList>
            <person name="Hartkoorn R.C."/>
            <person name="Beaudoing E."/>
            <person name="Hot D."/>
        </authorList>
    </citation>
    <scope>NUCLEOTIDE SEQUENCE</scope>
    <source>
        <strain evidence="1">NRRL B-8018</strain>
    </source>
</reference>
<accession>A0A9Q9IPT0</accession>
<evidence type="ECO:0000313" key="2">
    <source>
        <dbReference type="Proteomes" id="UP001058003"/>
    </source>
</evidence>
<dbReference type="EMBL" id="CP073767">
    <property type="protein sequence ID" value="UWZ59616.1"/>
    <property type="molecule type" value="Genomic_DNA"/>
</dbReference>
<dbReference type="OrthoDB" id="3296094at2"/>
<evidence type="ECO:0000313" key="1">
    <source>
        <dbReference type="EMBL" id="UWZ59616.1"/>
    </source>
</evidence>
<organism evidence="1 2">
    <name type="scientific">Dactylosporangium aurantiacum</name>
    <dbReference type="NCBI Taxonomy" id="35754"/>
    <lineage>
        <taxon>Bacteria</taxon>
        <taxon>Bacillati</taxon>
        <taxon>Actinomycetota</taxon>
        <taxon>Actinomycetes</taxon>
        <taxon>Micromonosporales</taxon>
        <taxon>Micromonosporaceae</taxon>
        <taxon>Dactylosporangium</taxon>
    </lineage>
</organism>
<proteinExistence type="predicted"/>
<name>A0A9Q9IPT0_9ACTN</name>
<dbReference type="Proteomes" id="UP001058003">
    <property type="component" value="Chromosome"/>
</dbReference>
<dbReference type="KEGG" id="daur:Daura_18395"/>
<dbReference type="AlphaFoldDB" id="A0A9Q9IPT0"/>
<sequence length="83" mass="8528">MRVVDPAGEQAGTVTAVQEAGTDVRPDTIAGIAEHLMATGYIRVDGTGFLSNDAYAAGNQISGVSGDTVELAVVREELHRAAS</sequence>